<dbReference type="EMBL" id="JACOII010000055">
    <property type="protein sequence ID" value="MBI6550137.1"/>
    <property type="molecule type" value="Genomic_DNA"/>
</dbReference>
<evidence type="ECO:0000313" key="2">
    <source>
        <dbReference type="Proteomes" id="UP000696184"/>
    </source>
</evidence>
<dbReference type="Proteomes" id="UP000696184">
    <property type="component" value="Unassembled WGS sequence"/>
</dbReference>
<reference evidence="1 2" key="1">
    <citation type="submission" date="2020-08" db="EMBL/GenBank/DDBJ databases">
        <title>Description of Xenorhabdus lircayensis sp. nov., the symbiotic bacterium associated with the entomopathogenic nematode Steirnernema unicornum.</title>
        <authorList>
            <person name="Castaneda-Alvarez C."/>
            <person name="Prodan S."/>
            <person name="Zamorano A."/>
            <person name="San-Blas E."/>
            <person name="Aballay E."/>
        </authorList>
    </citation>
    <scope>NUCLEOTIDE SEQUENCE [LARGE SCALE GENOMIC DNA]</scope>
    <source>
        <strain evidence="1 2">VLS</strain>
    </source>
</reference>
<name>A0ABS0U8D3_9GAMM</name>
<evidence type="ECO:0000313" key="1">
    <source>
        <dbReference type="EMBL" id="MBI6550137.1"/>
    </source>
</evidence>
<comment type="caution">
    <text evidence="1">The sequence shown here is derived from an EMBL/GenBank/DDBJ whole genome shotgun (WGS) entry which is preliminary data.</text>
</comment>
<protein>
    <submittedName>
        <fullName evidence="1">Uncharacterized protein</fullName>
    </submittedName>
</protein>
<proteinExistence type="predicted"/>
<sequence>MKTKISVGDKSTLQNALELNKEILALVMSLLTAVENETDADTHAMLRTVRRLSATQKYELTKLSNNLN</sequence>
<keyword evidence="2" id="KW-1185">Reference proteome</keyword>
<accession>A0ABS0U8D3</accession>
<gene>
    <name evidence="1" type="ORF">H8A87_15850</name>
</gene>
<organism evidence="1 2">
    <name type="scientific">Xenorhabdus lircayensis</name>
    <dbReference type="NCBI Taxonomy" id="2763499"/>
    <lineage>
        <taxon>Bacteria</taxon>
        <taxon>Pseudomonadati</taxon>
        <taxon>Pseudomonadota</taxon>
        <taxon>Gammaproteobacteria</taxon>
        <taxon>Enterobacterales</taxon>
        <taxon>Morganellaceae</taxon>
        <taxon>Xenorhabdus</taxon>
    </lineage>
</organism>